<dbReference type="Proteomes" id="UP001556367">
    <property type="component" value="Unassembled WGS sequence"/>
</dbReference>
<feature type="compositionally biased region" description="Acidic residues" evidence="1">
    <location>
        <begin position="87"/>
        <end position="109"/>
    </location>
</feature>
<evidence type="ECO:0008006" key="4">
    <source>
        <dbReference type="Google" id="ProtNLM"/>
    </source>
</evidence>
<feature type="region of interest" description="Disordered" evidence="1">
    <location>
        <begin position="209"/>
        <end position="257"/>
    </location>
</feature>
<name>A0ABR3JCT5_9AGAR</name>
<proteinExistence type="predicted"/>
<gene>
    <name evidence="2" type="ORF">HGRIS_004367</name>
</gene>
<feature type="compositionally biased region" description="Polar residues" evidence="1">
    <location>
        <begin position="1"/>
        <end position="28"/>
    </location>
</feature>
<feature type="compositionally biased region" description="Acidic residues" evidence="1">
    <location>
        <begin position="215"/>
        <end position="249"/>
    </location>
</feature>
<comment type="caution">
    <text evidence="2">The sequence shown here is derived from an EMBL/GenBank/DDBJ whole genome shotgun (WGS) entry which is preliminary data.</text>
</comment>
<dbReference type="EMBL" id="JASNQZ010000008">
    <property type="protein sequence ID" value="KAL0953096.1"/>
    <property type="molecule type" value="Genomic_DNA"/>
</dbReference>
<evidence type="ECO:0000313" key="2">
    <source>
        <dbReference type="EMBL" id="KAL0953096.1"/>
    </source>
</evidence>
<feature type="compositionally biased region" description="Polar residues" evidence="1">
    <location>
        <begin position="141"/>
        <end position="151"/>
    </location>
</feature>
<evidence type="ECO:0000313" key="3">
    <source>
        <dbReference type="Proteomes" id="UP001556367"/>
    </source>
</evidence>
<reference evidence="3" key="1">
    <citation type="submission" date="2024-06" db="EMBL/GenBank/DDBJ databases">
        <title>Multi-omics analyses provide insights into the biosynthesis of the anticancer antibiotic pleurotin in Hohenbuehelia grisea.</title>
        <authorList>
            <person name="Weaver J.A."/>
            <person name="Alberti F."/>
        </authorList>
    </citation>
    <scope>NUCLEOTIDE SEQUENCE [LARGE SCALE GENOMIC DNA]</scope>
    <source>
        <strain evidence="3">T-177</strain>
    </source>
</reference>
<feature type="compositionally biased region" description="Basic and acidic residues" evidence="1">
    <location>
        <begin position="153"/>
        <end position="167"/>
    </location>
</feature>
<protein>
    <recommendedName>
        <fullName evidence="4">BTB domain-containing protein</fullName>
    </recommendedName>
</protein>
<accession>A0ABR3JCT5</accession>
<evidence type="ECO:0000256" key="1">
    <source>
        <dbReference type="SAM" id="MobiDB-lite"/>
    </source>
</evidence>
<feature type="region of interest" description="Disordered" evidence="1">
    <location>
        <begin position="1"/>
        <end position="167"/>
    </location>
</feature>
<feature type="compositionally biased region" description="Low complexity" evidence="1">
    <location>
        <begin position="112"/>
        <end position="127"/>
    </location>
</feature>
<sequence length="508" mass="55930">MAKQPQQKNLSKSKITLNILNAAKQRQNAKPVKKRYSDSDSASNGSDDSSDDENEALNIVNAAKQRQNAKPAKKYSYCGSASNGSDDSSDDENEESEQDGDSDSNDADSDPGHSSSSSKDVPKPKNSVLSKPVVHCVVNSAKRTATDASNDSQDDRSKRPKLSDSLRHPRFWYSDANVVIKVENTLYKIHRSQFARQSPSFAALFRRDIPSKDSDESDEDESGEDESGEDESDEDESDEGESDEGESDDDGRSSLEPCALDGVTVEARDDESFCDLSEVIKAADFEALLTAMDDSIGYHHKTPDLPVIYLILNAAQNLGFTTYADFAKTILVSVFPDSILDIPEFDKDALQYVHAGTMICRARDPANGLSSTLKRAFYELARAPQDLCPFDDLGKAKDSFREACRLGAAKDHLSRAWLSLVTSTPSISEDCSDASCRINKIRYRKLLGKGDLLRYGADPLRGIQVLLDTSETDVSACSECFAAWMAFLEDERTEIWEGFAEWLDISDS</sequence>
<organism evidence="2 3">
    <name type="scientific">Hohenbuehelia grisea</name>
    <dbReference type="NCBI Taxonomy" id="104357"/>
    <lineage>
        <taxon>Eukaryota</taxon>
        <taxon>Fungi</taxon>
        <taxon>Dikarya</taxon>
        <taxon>Basidiomycota</taxon>
        <taxon>Agaricomycotina</taxon>
        <taxon>Agaricomycetes</taxon>
        <taxon>Agaricomycetidae</taxon>
        <taxon>Agaricales</taxon>
        <taxon>Pleurotineae</taxon>
        <taxon>Pleurotaceae</taxon>
        <taxon>Hohenbuehelia</taxon>
    </lineage>
</organism>
<keyword evidence="3" id="KW-1185">Reference proteome</keyword>